<reference evidence="2 4" key="1">
    <citation type="submission" date="2020-05" db="EMBL/GenBank/DDBJ databases">
        <title>Comparative genomic analysis of denitrifying bacteria from Halomonas genus.</title>
        <authorList>
            <person name="Wang L."/>
            <person name="Shao Z."/>
        </authorList>
    </citation>
    <scope>NUCLEOTIDE SEQUENCE [LARGE SCALE GENOMIC DNA]</scope>
    <source>
        <strain evidence="2 4">DSM 17331</strain>
    </source>
</reference>
<comment type="caution">
    <text evidence="1">The sequence shown here is derived from an EMBL/GenBank/DDBJ whole genome shotgun (WGS) entry which is preliminary data.</text>
</comment>
<dbReference type="InterPro" id="IPR013083">
    <property type="entry name" value="Znf_RING/FYVE/PHD"/>
</dbReference>
<dbReference type="RefSeq" id="WP_181516489.1">
    <property type="nucleotide sequence ID" value="NZ_JABFUB010000025.1"/>
</dbReference>
<proteinExistence type="predicted"/>
<organism evidence="1 3">
    <name type="scientific">Billgrantia kenyensis</name>
    <dbReference type="NCBI Taxonomy" id="321266"/>
    <lineage>
        <taxon>Bacteria</taxon>
        <taxon>Pseudomonadati</taxon>
        <taxon>Pseudomonadota</taxon>
        <taxon>Gammaproteobacteria</taxon>
        <taxon>Oceanospirillales</taxon>
        <taxon>Halomonadaceae</taxon>
        <taxon>Billgrantia</taxon>
    </lineage>
</organism>
<dbReference type="SUPFAM" id="SSF57903">
    <property type="entry name" value="FYVE/PHD zinc finger"/>
    <property type="match status" value="1"/>
</dbReference>
<dbReference type="EMBL" id="JACEFT010000032">
    <property type="protein sequence ID" value="MBA2780743.1"/>
    <property type="molecule type" value="Genomic_DNA"/>
</dbReference>
<evidence type="ECO:0000313" key="2">
    <source>
        <dbReference type="EMBL" id="MCG6663568.1"/>
    </source>
</evidence>
<evidence type="ECO:0000313" key="1">
    <source>
        <dbReference type="EMBL" id="MBA2780743.1"/>
    </source>
</evidence>
<dbReference type="Proteomes" id="UP000814353">
    <property type="component" value="Unassembled WGS sequence"/>
</dbReference>
<reference evidence="1 3" key="2">
    <citation type="submission" date="2020-07" db="EMBL/GenBank/DDBJ databases">
        <title>Identification of Halomonas strains.</title>
        <authorList>
            <person name="Xiao Z."/>
            <person name="Shen J."/>
        </authorList>
    </citation>
    <scope>NUCLEOTIDE SEQUENCE [LARGE SCALE GENOMIC DNA]</scope>
    <source>
        <strain evidence="1 3">DSM 17331</strain>
    </source>
</reference>
<sequence>MNEAPWWLESGPETCQFCLRTFHYEAGYHCIYCDRPICPACVEETFESRDTLCPECHEEAGHGSQRAHEREEG</sequence>
<dbReference type="EMBL" id="JABFUB010000025">
    <property type="protein sequence ID" value="MCG6663568.1"/>
    <property type="molecule type" value="Genomic_DNA"/>
</dbReference>
<name>A0A7W0AF16_9GAMM</name>
<evidence type="ECO:0000313" key="4">
    <source>
        <dbReference type="Proteomes" id="UP000814353"/>
    </source>
</evidence>
<evidence type="ECO:0000313" key="3">
    <source>
        <dbReference type="Proteomes" id="UP000518091"/>
    </source>
</evidence>
<keyword evidence="4" id="KW-1185">Reference proteome</keyword>
<dbReference type="Proteomes" id="UP000518091">
    <property type="component" value="Unassembled WGS sequence"/>
</dbReference>
<gene>
    <name evidence="1" type="ORF">H1D44_17785</name>
    <name evidence="2" type="ORF">HOP48_18710</name>
</gene>
<dbReference type="InterPro" id="IPR011011">
    <property type="entry name" value="Znf_FYVE_PHD"/>
</dbReference>
<dbReference type="Gene3D" id="3.30.40.10">
    <property type="entry name" value="Zinc/RING finger domain, C3HC4 (zinc finger)"/>
    <property type="match status" value="1"/>
</dbReference>
<dbReference type="AlphaFoldDB" id="A0A7W0AF16"/>
<protein>
    <submittedName>
        <fullName evidence="1">Uncharacterized protein</fullName>
    </submittedName>
</protein>
<accession>A0A7W0AF16</accession>